<evidence type="ECO:0000313" key="2">
    <source>
        <dbReference type="Proteomes" id="UP001558850"/>
    </source>
</evidence>
<protein>
    <submittedName>
        <fullName evidence="1">IS5 family transposase</fullName>
    </submittedName>
</protein>
<dbReference type="EMBL" id="JBFRCH010000056">
    <property type="protein sequence ID" value="MEX3937573.1"/>
    <property type="molecule type" value="Genomic_DNA"/>
</dbReference>
<name>A0ACC6UCY1_9BURK</name>
<accession>A0ACC6UCY1</accession>
<proteinExistence type="predicted"/>
<reference evidence="1" key="1">
    <citation type="submission" date="2024-07" db="EMBL/GenBank/DDBJ databases">
        <title>A survey of Mimosa microsymbionts across Brazilian biomes reveals a high diversity of Paraburkholderia nodulating endemic species, but also that Cupriavidus is common as a symbiont of widespread species.</title>
        <authorList>
            <person name="Rouws L."/>
            <person name="Barauna A."/>
            <person name="Beukes C."/>
            <person name="Rouws J.R.C."/>
            <person name="De Faria S.M."/>
            <person name="Gross E."/>
            <person name="Bueno Dos Reis Junior F."/>
            <person name="Simon M.F."/>
            <person name="Maluk M."/>
            <person name="Odee D.W."/>
            <person name="Kenicer G."/>
            <person name="Young J.P.W."/>
            <person name="Reis V.M."/>
            <person name="Zilli J."/>
            <person name="James E.K."/>
        </authorList>
    </citation>
    <scope>NUCLEOTIDE SEQUENCE</scope>
    <source>
        <strain evidence="1">EG181B</strain>
    </source>
</reference>
<gene>
    <name evidence="1" type="ORF">AB4Y32_38580</name>
</gene>
<evidence type="ECO:0000313" key="1">
    <source>
        <dbReference type="EMBL" id="MEX3937573.1"/>
    </source>
</evidence>
<comment type="caution">
    <text evidence="1">The sequence shown here is derived from an EMBL/GenBank/DDBJ whole genome shotgun (WGS) entry which is preliminary data.</text>
</comment>
<organism evidence="1 2">
    <name type="scientific">Paraburkholderia phymatum</name>
    <dbReference type="NCBI Taxonomy" id="148447"/>
    <lineage>
        <taxon>Bacteria</taxon>
        <taxon>Pseudomonadati</taxon>
        <taxon>Pseudomonadota</taxon>
        <taxon>Betaproteobacteria</taxon>
        <taxon>Burkholderiales</taxon>
        <taxon>Burkholderiaceae</taxon>
        <taxon>Paraburkholderia</taxon>
    </lineage>
</organism>
<keyword evidence="2" id="KW-1185">Reference proteome</keyword>
<sequence length="319" mass="35430">MRKDDRKRQESKGVYRVSNWAEYNAGLIARGDVTMWIDESVLTHAPATGSSRRGRPCIYADAVIQMLLGLKQVFRLPLRALQGFAQSLRALAFAGLPVPNYTTLSRRSQELKVALPAMRNGESLHLLVDSTEVKLYGEGEWKVRKHGYAKRRTWRKVHLALDAKTGQVCAALMTHQDVADADILPGLLDQIPLDDAIDTVGGDGAYDTKQCHGAIAARDAQPAIPPREGARPWSGNTPGSAWRNEAIGAIARDGRREWKKRSGYHRRSLVENLMYRFKTLTGNRLWARAIGSQATEVAIRVGVLNRMTALARPQSVRIS</sequence>
<dbReference type="Proteomes" id="UP001558850">
    <property type="component" value="Unassembled WGS sequence"/>
</dbReference>